<dbReference type="InterPro" id="IPR009057">
    <property type="entry name" value="Homeodomain-like_sf"/>
</dbReference>
<evidence type="ECO:0000256" key="1">
    <source>
        <dbReference type="ARBA" id="ARBA00023125"/>
    </source>
</evidence>
<dbReference type="Pfam" id="PF00440">
    <property type="entry name" value="TetR_N"/>
    <property type="match status" value="1"/>
</dbReference>
<keyword evidence="5" id="KW-1185">Reference proteome</keyword>
<dbReference type="GO" id="GO:0003700">
    <property type="term" value="F:DNA-binding transcription factor activity"/>
    <property type="evidence" value="ECO:0007669"/>
    <property type="project" value="TreeGrafter"/>
</dbReference>
<dbReference type="SUPFAM" id="SSF46689">
    <property type="entry name" value="Homeodomain-like"/>
    <property type="match status" value="1"/>
</dbReference>
<dbReference type="RefSeq" id="WP_148752934.1">
    <property type="nucleotide sequence ID" value="NZ_VSSR01000034.1"/>
</dbReference>
<evidence type="ECO:0000256" key="2">
    <source>
        <dbReference type="PROSITE-ProRule" id="PRU00335"/>
    </source>
</evidence>
<gene>
    <name evidence="4" type="ORF">FXB38_21240</name>
</gene>
<evidence type="ECO:0000313" key="4">
    <source>
        <dbReference type="EMBL" id="TYL82277.1"/>
    </source>
</evidence>
<sequence>MPSGVRDDLLAAGLAVFDRSGFEGATVAAIRAKARASNGSFFHVFGSKKELAGALFLEVLRHYHAAMLAALDQSADAEQGIDRLIRAHLDWVVLSHREARYLFEISRNEWGEDVRDAQRAQNARLAEGIGRWRAPLVASGELLPMTPVMFVSQLIGPAQIFCRAFLSGRDRADPRGEADTLIACAIRALVPPGRLNTRQGVAT</sequence>
<dbReference type="EMBL" id="VSSR01000034">
    <property type="protein sequence ID" value="TYL82277.1"/>
    <property type="molecule type" value="Genomic_DNA"/>
</dbReference>
<dbReference type="Gene3D" id="1.10.357.10">
    <property type="entry name" value="Tetracycline Repressor, domain 2"/>
    <property type="match status" value="1"/>
</dbReference>
<protein>
    <submittedName>
        <fullName evidence="4">TetR family transcriptional regulator</fullName>
    </submittedName>
</protein>
<dbReference type="PANTHER" id="PTHR30055">
    <property type="entry name" value="HTH-TYPE TRANSCRIPTIONAL REGULATOR RUTR"/>
    <property type="match status" value="1"/>
</dbReference>
<dbReference type="Proteomes" id="UP000324853">
    <property type="component" value="Unassembled WGS sequence"/>
</dbReference>
<proteinExistence type="predicted"/>
<reference evidence="4 5" key="1">
    <citation type="submission" date="2019-08" db="EMBL/GenBank/DDBJ databases">
        <title>Bradyrhizobium hipponensis sp. nov., a rhizobium isolated from a Lupinus angustifolius root nodule in Tunisia.</title>
        <authorList>
            <person name="Off K."/>
            <person name="Rejili M."/>
            <person name="Mars M."/>
            <person name="Brachmann A."/>
            <person name="Marin M."/>
        </authorList>
    </citation>
    <scope>NUCLEOTIDE SEQUENCE [LARGE SCALE GENOMIC DNA]</scope>
    <source>
        <strain evidence="4 5">CTAW11</strain>
    </source>
</reference>
<dbReference type="AlphaFoldDB" id="A0A5S4WP39"/>
<dbReference type="PANTHER" id="PTHR30055:SF187">
    <property type="entry name" value="TRANSCRIPTIONAL REGULATORY PROTEIN"/>
    <property type="match status" value="1"/>
</dbReference>
<dbReference type="InterPro" id="IPR050109">
    <property type="entry name" value="HTH-type_TetR-like_transc_reg"/>
</dbReference>
<comment type="caution">
    <text evidence="4">The sequence shown here is derived from an EMBL/GenBank/DDBJ whole genome shotgun (WGS) entry which is preliminary data.</text>
</comment>
<keyword evidence="1 2" id="KW-0238">DNA-binding</keyword>
<dbReference type="InterPro" id="IPR036271">
    <property type="entry name" value="Tet_transcr_reg_TetR-rel_C_sf"/>
</dbReference>
<dbReference type="OrthoDB" id="2356263at2"/>
<dbReference type="InterPro" id="IPR001647">
    <property type="entry name" value="HTH_TetR"/>
</dbReference>
<feature type="domain" description="HTH tetR-type" evidence="3">
    <location>
        <begin position="3"/>
        <end position="63"/>
    </location>
</feature>
<dbReference type="SUPFAM" id="SSF48498">
    <property type="entry name" value="Tetracyclin repressor-like, C-terminal domain"/>
    <property type="match status" value="1"/>
</dbReference>
<evidence type="ECO:0000259" key="3">
    <source>
        <dbReference type="PROSITE" id="PS50977"/>
    </source>
</evidence>
<feature type="DNA-binding region" description="H-T-H motif" evidence="2">
    <location>
        <begin position="26"/>
        <end position="45"/>
    </location>
</feature>
<evidence type="ECO:0000313" key="5">
    <source>
        <dbReference type="Proteomes" id="UP000324853"/>
    </source>
</evidence>
<dbReference type="GO" id="GO:0000976">
    <property type="term" value="F:transcription cis-regulatory region binding"/>
    <property type="evidence" value="ECO:0007669"/>
    <property type="project" value="TreeGrafter"/>
</dbReference>
<organism evidence="4 5">
    <name type="scientific">Bradyrhizobium cytisi</name>
    <dbReference type="NCBI Taxonomy" id="515489"/>
    <lineage>
        <taxon>Bacteria</taxon>
        <taxon>Pseudomonadati</taxon>
        <taxon>Pseudomonadota</taxon>
        <taxon>Alphaproteobacteria</taxon>
        <taxon>Hyphomicrobiales</taxon>
        <taxon>Nitrobacteraceae</taxon>
        <taxon>Bradyrhizobium</taxon>
    </lineage>
</organism>
<name>A0A5S4WP39_9BRAD</name>
<accession>A0A5S4WP39</accession>
<dbReference type="PROSITE" id="PS50977">
    <property type="entry name" value="HTH_TETR_2"/>
    <property type="match status" value="1"/>
</dbReference>